<dbReference type="InterPro" id="IPR002915">
    <property type="entry name" value="DeoC/FbaB/LacD_aldolase"/>
</dbReference>
<dbReference type="SMART" id="SM01133">
    <property type="entry name" value="DeoC"/>
    <property type="match status" value="1"/>
</dbReference>
<evidence type="ECO:0000256" key="2">
    <source>
        <dbReference type="ARBA" id="ARBA00023239"/>
    </source>
</evidence>
<dbReference type="EMBL" id="LBPO01000002">
    <property type="protein sequence ID" value="KKP59393.1"/>
    <property type="molecule type" value="Genomic_DNA"/>
</dbReference>
<keyword evidence="2" id="KW-0456">Lyase</keyword>
<evidence type="ECO:0000313" key="4">
    <source>
        <dbReference type="Proteomes" id="UP000034927"/>
    </source>
</evidence>
<name>A0A0G0AQX5_9BACT</name>
<protein>
    <submittedName>
        <fullName evidence="3">Tagatose-bisphosphate aldolase</fullName>
    </submittedName>
</protein>
<dbReference type="PANTHER" id="PTHR39340">
    <property type="entry name" value="SULFOFRUCTOSEPHOSPHATE ALDOLASE"/>
    <property type="match status" value="1"/>
</dbReference>
<dbReference type="SUPFAM" id="SSF51569">
    <property type="entry name" value="Aldolase"/>
    <property type="match status" value="1"/>
</dbReference>
<comment type="similarity">
    <text evidence="1">Belongs to the aldolase LacD family.</text>
</comment>
<dbReference type="GO" id="GO:0061595">
    <property type="term" value="F:6-deoxy-6-sulfofructose-1-phosphate aldolase activity"/>
    <property type="evidence" value="ECO:0007669"/>
    <property type="project" value="TreeGrafter"/>
</dbReference>
<dbReference type="InterPro" id="IPR013785">
    <property type="entry name" value="Aldolase_TIM"/>
</dbReference>
<dbReference type="InterPro" id="IPR050552">
    <property type="entry name" value="LacD_aldolase"/>
</dbReference>
<organism evidence="3 4">
    <name type="scientific">Candidatus Magasanikbacteria bacterium GW2011_GWC2_34_16</name>
    <dbReference type="NCBI Taxonomy" id="1619045"/>
    <lineage>
        <taxon>Bacteria</taxon>
        <taxon>Candidatus Magasanikiibacteriota</taxon>
    </lineage>
</organism>
<evidence type="ECO:0000313" key="3">
    <source>
        <dbReference type="EMBL" id="KKP59393.1"/>
    </source>
</evidence>
<dbReference type="AlphaFoldDB" id="A0A0G0AQX5"/>
<dbReference type="GO" id="GO:1902777">
    <property type="term" value="P:6-sulfoquinovose(1-) catabolic process"/>
    <property type="evidence" value="ECO:0007669"/>
    <property type="project" value="TreeGrafter"/>
</dbReference>
<dbReference type="Proteomes" id="UP000034927">
    <property type="component" value="Unassembled WGS sequence"/>
</dbReference>
<dbReference type="PANTHER" id="PTHR39340:SF1">
    <property type="entry name" value="SULFOFRUCTOSEPHOSPHATE ALDOLASE"/>
    <property type="match status" value="1"/>
</dbReference>
<reference evidence="3 4" key="1">
    <citation type="journal article" date="2015" name="Nature">
        <title>rRNA introns, odd ribosomes, and small enigmatic genomes across a large radiation of phyla.</title>
        <authorList>
            <person name="Brown C.T."/>
            <person name="Hug L.A."/>
            <person name="Thomas B.C."/>
            <person name="Sharon I."/>
            <person name="Castelle C.J."/>
            <person name="Singh A."/>
            <person name="Wilkins M.J."/>
            <person name="Williams K.H."/>
            <person name="Banfield J.F."/>
        </authorList>
    </citation>
    <scope>NUCLEOTIDE SEQUENCE [LARGE SCALE GENOMIC DNA]</scope>
</reference>
<proteinExistence type="inferred from homology"/>
<evidence type="ECO:0000256" key="1">
    <source>
        <dbReference type="ARBA" id="ARBA00008679"/>
    </source>
</evidence>
<dbReference type="Pfam" id="PF01791">
    <property type="entry name" value="DeoC"/>
    <property type="match status" value="1"/>
</dbReference>
<gene>
    <name evidence="3" type="ORF">UR53_C0002G0007</name>
</gene>
<dbReference type="Gene3D" id="3.20.20.70">
    <property type="entry name" value="Aldolase class I"/>
    <property type="match status" value="1"/>
</dbReference>
<accession>A0A0G0AQX5</accession>
<sequence length="273" mass="30813">MSINQFTKNGKFLMLALDHRDSFKQYINKINPDFVNNDDLILVKKAIIDATRENFSGVLLDPDWGYHAYTNPDKPFLLSLEKSGYTDIAGERNTVLQYSAIQLVGWGASGAKLLVYFNPVAKKEMEHQIEVTRQALEDCQKNNLPLFLEIVTYGNEALDKSRAEWVLESLQQFISAGIKPDVWKLEYPGSAAACAEITKLVGDTPWILLTRGEDYEIFKEQLKIALANGAVGFLAGRAIWQEIKNFDTIKLKQDFLNTVAAKRFKEICEIALG</sequence>
<comment type="caution">
    <text evidence="3">The sequence shown here is derived from an EMBL/GenBank/DDBJ whole genome shotgun (WGS) entry which is preliminary data.</text>
</comment>